<evidence type="ECO:0000313" key="1">
    <source>
        <dbReference type="Proteomes" id="UP000887580"/>
    </source>
</evidence>
<organism evidence="1 2">
    <name type="scientific">Panagrolaimus sp. PS1159</name>
    <dbReference type="NCBI Taxonomy" id="55785"/>
    <lineage>
        <taxon>Eukaryota</taxon>
        <taxon>Metazoa</taxon>
        <taxon>Ecdysozoa</taxon>
        <taxon>Nematoda</taxon>
        <taxon>Chromadorea</taxon>
        <taxon>Rhabditida</taxon>
        <taxon>Tylenchina</taxon>
        <taxon>Panagrolaimomorpha</taxon>
        <taxon>Panagrolaimoidea</taxon>
        <taxon>Panagrolaimidae</taxon>
        <taxon>Panagrolaimus</taxon>
    </lineage>
</organism>
<protein>
    <submittedName>
        <fullName evidence="2">Uncharacterized protein</fullName>
    </submittedName>
</protein>
<dbReference type="Proteomes" id="UP000887580">
    <property type="component" value="Unplaced"/>
</dbReference>
<sequence length="143" mass="16511">MGISNLIRVINKHRKKLAENFIQEKTQLTSEIEDLKITIKTIKNENSQLNDKITKCSNSINDNNENDKKNVIERIPAINNNNDNINITGKILELKEKNLQQENEILELKEQLNQRIKSEALLKHSIDQRRPENASNNNTNEVG</sequence>
<name>A0AC35G7Y5_9BILA</name>
<evidence type="ECO:0000313" key="2">
    <source>
        <dbReference type="WBParaSite" id="PS1159_v2.g24354.t1"/>
    </source>
</evidence>
<reference evidence="2" key="1">
    <citation type="submission" date="2022-11" db="UniProtKB">
        <authorList>
            <consortium name="WormBaseParasite"/>
        </authorList>
    </citation>
    <scope>IDENTIFICATION</scope>
</reference>
<accession>A0AC35G7Y5</accession>
<dbReference type="WBParaSite" id="PS1159_v2.g24354.t1">
    <property type="protein sequence ID" value="PS1159_v2.g24354.t1"/>
    <property type="gene ID" value="PS1159_v2.g24354"/>
</dbReference>
<proteinExistence type="predicted"/>